<keyword evidence="2" id="KW-1133">Transmembrane helix</keyword>
<feature type="transmembrane region" description="Helical" evidence="2">
    <location>
        <begin position="200"/>
        <end position="221"/>
    </location>
</feature>
<accession>A0A292PS23</accession>
<protein>
    <submittedName>
        <fullName evidence="3">Uncharacterized protein</fullName>
    </submittedName>
</protein>
<keyword evidence="4" id="KW-1185">Reference proteome</keyword>
<keyword evidence="2" id="KW-0812">Transmembrane</keyword>
<sequence>MPTNQEPIPESPDIGENPPPSTMEGQKPAELPMPPSEPLVTRLTSCCIRALPVDCSPTQRRHLGRFRLWIDEYDTPRGQLDKILKESPILREATVTLLADLCSILTTPASHPNDTLLNERQSVLQDARTMYSGISQLLPDNNSDSGGEEDEIEAIVDSLFNLSPLLVDILENLSGNTQTGASSDNTTAAPKVTQRFNSSGYVLLLVIFSFLLVSCLMHLFLMEVYARRLLVVLGGFRRAWFG</sequence>
<evidence type="ECO:0000313" key="4">
    <source>
        <dbReference type="Proteomes" id="UP001412239"/>
    </source>
</evidence>
<name>A0A292PS23_9PEZI</name>
<feature type="region of interest" description="Disordered" evidence="1">
    <location>
        <begin position="1"/>
        <end position="36"/>
    </location>
</feature>
<evidence type="ECO:0000256" key="1">
    <source>
        <dbReference type="SAM" id="MobiDB-lite"/>
    </source>
</evidence>
<keyword evidence="2" id="KW-0472">Membrane</keyword>
<dbReference type="Proteomes" id="UP001412239">
    <property type="component" value="Unassembled WGS sequence"/>
</dbReference>
<evidence type="ECO:0000256" key="2">
    <source>
        <dbReference type="SAM" id="Phobius"/>
    </source>
</evidence>
<gene>
    <name evidence="3" type="ORF">GSTUAT00005968001</name>
</gene>
<reference evidence="3" key="1">
    <citation type="submission" date="2015-10" db="EMBL/GenBank/DDBJ databases">
        <authorList>
            <person name="Regsiter A."/>
            <person name="william w."/>
        </authorList>
    </citation>
    <scope>NUCLEOTIDE SEQUENCE</scope>
    <source>
        <strain evidence="3">Montdore</strain>
    </source>
</reference>
<proteinExistence type="predicted"/>
<evidence type="ECO:0000313" key="3">
    <source>
        <dbReference type="EMBL" id="CUS09924.1"/>
    </source>
</evidence>
<organism evidence="3 4">
    <name type="scientific">Tuber aestivum</name>
    <name type="common">summer truffle</name>
    <dbReference type="NCBI Taxonomy" id="59557"/>
    <lineage>
        <taxon>Eukaryota</taxon>
        <taxon>Fungi</taxon>
        <taxon>Dikarya</taxon>
        <taxon>Ascomycota</taxon>
        <taxon>Pezizomycotina</taxon>
        <taxon>Pezizomycetes</taxon>
        <taxon>Pezizales</taxon>
        <taxon>Tuberaceae</taxon>
        <taxon>Tuber</taxon>
    </lineage>
</organism>
<dbReference type="EMBL" id="LN891063">
    <property type="protein sequence ID" value="CUS09924.1"/>
    <property type="molecule type" value="Genomic_DNA"/>
</dbReference>
<dbReference type="AlphaFoldDB" id="A0A292PS23"/>